<dbReference type="EMBL" id="JAAOAM010000055">
    <property type="protein sequence ID" value="KAF5553362.1"/>
    <property type="molecule type" value="Genomic_DNA"/>
</dbReference>
<keyword evidence="2" id="KW-1185">Reference proteome</keyword>
<sequence length="137" mass="15106">MSLVIQLHLGQVDVEAEESVLVQNLSNLCGRISLMLMLRRLSGLINLAGTSSVVSKQSAGFNCGFRFFMRVFEGPRGHMPIYYFRVPFCIGKCVGKSLEIGYSFRTKGLLVFCVVEVTIAAAARNDGDVMSFVMTLQ</sequence>
<evidence type="ECO:0000313" key="1">
    <source>
        <dbReference type="EMBL" id="KAF5553362.1"/>
    </source>
</evidence>
<organism evidence="1 2">
    <name type="scientific">Fusarium mexicanum</name>
    <dbReference type="NCBI Taxonomy" id="751941"/>
    <lineage>
        <taxon>Eukaryota</taxon>
        <taxon>Fungi</taxon>
        <taxon>Dikarya</taxon>
        <taxon>Ascomycota</taxon>
        <taxon>Pezizomycotina</taxon>
        <taxon>Sordariomycetes</taxon>
        <taxon>Hypocreomycetidae</taxon>
        <taxon>Hypocreales</taxon>
        <taxon>Nectriaceae</taxon>
        <taxon>Fusarium</taxon>
        <taxon>Fusarium fujikuroi species complex</taxon>
    </lineage>
</organism>
<dbReference type="Proteomes" id="UP000522262">
    <property type="component" value="Unassembled WGS sequence"/>
</dbReference>
<name>A0A8H5JE12_9HYPO</name>
<dbReference type="AlphaFoldDB" id="A0A8H5JE12"/>
<evidence type="ECO:0000313" key="2">
    <source>
        <dbReference type="Proteomes" id="UP000522262"/>
    </source>
</evidence>
<protein>
    <submittedName>
        <fullName evidence="1">Uncharacterized protein</fullName>
    </submittedName>
</protein>
<reference evidence="1 2" key="1">
    <citation type="submission" date="2020-05" db="EMBL/GenBank/DDBJ databases">
        <title>Identification and distribution of gene clusters putatively required for synthesis of sphingolipid metabolism inhibitors in phylogenetically diverse species of the filamentous fungus Fusarium.</title>
        <authorList>
            <person name="Kim H.-S."/>
            <person name="Busman M."/>
            <person name="Brown D.W."/>
            <person name="Divon H."/>
            <person name="Uhlig S."/>
            <person name="Proctor R.H."/>
        </authorList>
    </citation>
    <scope>NUCLEOTIDE SEQUENCE [LARGE SCALE GENOMIC DNA]</scope>
    <source>
        <strain evidence="1 2">NRRL 53147</strain>
    </source>
</reference>
<proteinExistence type="predicted"/>
<accession>A0A8H5JE12</accession>
<comment type="caution">
    <text evidence="1">The sequence shown here is derived from an EMBL/GenBank/DDBJ whole genome shotgun (WGS) entry which is preliminary data.</text>
</comment>
<gene>
    <name evidence="1" type="ORF">FMEXI_2496</name>
</gene>